<accession>A0A0D9VW48</accession>
<dbReference type="STRING" id="77586.A0A0D9VW48"/>
<dbReference type="AlphaFoldDB" id="A0A0D9VW48"/>
<comment type="similarity">
    <text evidence="1">Belongs to the ribosome-inactivating protein family.</text>
</comment>
<dbReference type="InterPro" id="IPR001574">
    <property type="entry name" value="Ribosome_inactivat_prot"/>
</dbReference>
<dbReference type="InterPro" id="IPR036041">
    <property type="entry name" value="Ribosome-inact_prot_sf"/>
</dbReference>
<dbReference type="GO" id="GO:0017148">
    <property type="term" value="P:negative regulation of translation"/>
    <property type="evidence" value="ECO:0007669"/>
    <property type="project" value="UniProtKB-KW"/>
</dbReference>
<dbReference type="InterPro" id="IPR016138">
    <property type="entry name" value="Ribosome_inactivat_prot_sub1"/>
</dbReference>
<keyword evidence="1" id="KW-0800">Toxin</keyword>
<dbReference type="EnsemblPlants" id="LPERR03G20850.1">
    <property type="protein sequence ID" value="LPERR03G20850.1"/>
    <property type="gene ID" value="LPERR03G20850"/>
</dbReference>
<comment type="catalytic activity">
    <reaction evidence="1">
        <text>Endohydrolysis of the N-glycosidic bond at one specific adenosine on the 28S rRNA.</text>
        <dbReference type="EC" id="3.2.2.22"/>
    </reaction>
</comment>
<reference evidence="2 3" key="1">
    <citation type="submission" date="2012-08" db="EMBL/GenBank/DDBJ databases">
        <title>Oryza genome evolution.</title>
        <authorList>
            <person name="Wing R.A."/>
        </authorList>
    </citation>
    <scope>NUCLEOTIDE SEQUENCE</scope>
</reference>
<dbReference type="eggNOG" id="ENOG502R5P1">
    <property type="taxonomic scope" value="Eukaryota"/>
</dbReference>
<reference evidence="2" key="3">
    <citation type="submission" date="2015-04" db="UniProtKB">
        <authorList>
            <consortium name="EnsemblPlants"/>
        </authorList>
    </citation>
    <scope>IDENTIFICATION</scope>
</reference>
<keyword evidence="3" id="KW-1185">Reference proteome</keyword>
<keyword evidence="1" id="KW-0378">Hydrolase</keyword>
<keyword evidence="1" id="KW-0611">Plant defense</keyword>
<dbReference type="Gramene" id="LPERR03G20850.1">
    <property type="protein sequence ID" value="LPERR03G20850.1"/>
    <property type="gene ID" value="LPERR03G20850"/>
</dbReference>
<dbReference type="Proteomes" id="UP000032180">
    <property type="component" value="Chromosome 3"/>
</dbReference>
<name>A0A0D9VW48_9ORYZ</name>
<evidence type="ECO:0000313" key="2">
    <source>
        <dbReference type="EnsemblPlants" id="LPERR03G20850.1"/>
    </source>
</evidence>
<reference evidence="3" key="2">
    <citation type="submission" date="2013-12" db="EMBL/GenBank/DDBJ databases">
        <authorList>
            <person name="Yu Y."/>
            <person name="Lee S."/>
            <person name="de Baynast K."/>
            <person name="Wissotski M."/>
            <person name="Liu L."/>
            <person name="Talag J."/>
            <person name="Goicoechea J."/>
            <person name="Angelova A."/>
            <person name="Jetty R."/>
            <person name="Kudrna D."/>
            <person name="Golser W."/>
            <person name="Rivera L."/>
            <person name="Zhang J."/>
            <person name="Wing R."/>
        </authorList>
    </citation>
    <scope>NUCLEOTIDE SEQUENCE</scope>
</reference>
<evidence type="ECO:0000256" key="1">
    <source>
        <dbReference type="RuleBase" id="RU004915"/>
    </source>
</evidence>
<dbReference type="SUPFAM" id="SSF56371">
    <property type="entry name" value="Ribosome inactivating proteins (RIP)"/>
    <property type="match status" value="1"/>
</dbReference>
<protein>
    <recommendedName>
        <fullName evidence="1">rRNA N-glycosylase</fullName>
        <ecNumber evidence="1">3.2.2.22</ecNumber>
    </recommendedName>
</protein>
<sequence>MDLYSSFHAEFHLYATRLSEFRYGTLNVLVNQTNSIEDIDWILPNLTGRKGTITLAFRADNLYLVGFRNKYGQWYCFIGREDLIPGCTVLVIEERYGAKGMGGLKDVVAELLLSRDHTLDAIDDLYECHPTTIPKDVLQRAMGTLLLVIPEPARFTEVFEAISADWESKEGIRLKDKINMKMLYHWGDLSAIAMLGLENDKATPYINKLKTDKIKKINGNDDLMGRLRVLLMVNSVREYDLPGLERIREPHS</sequence>
<dbReference type="GO" id="GO:0030598">
    <property type="term" value="F:rRNA N-glycosylase activity"/>
    <property type="evidence" value="ECO:0007669"/>
    <property type="project" value="UniProtKB-EC"/>
</dbReference>
<dbReference type="Pfam" id="PF00161">
    <property type="entry name" value="RIP"/>
    <property type="match status" value="1"/>
</dbReference>
<keyword evidence="1" id="KW-0652">Protein synthesis inhibitor</keyword>
<dbReference type="Gene3D" id="3.40.420.10">
    <property type="entry name" value="Ricin (A subunit), domain 1"/>
    <property type="match status" value="1"/>
</dbReference>
<proteinExistence type="inferred from homology"/>
<dbReference type="HOGENOM" id="CLU_1104111_0_0_1"/>
<evidence type="ECO:0000313" key="3">
    <source>
        <dbReference type="Proteomes" id="UP000032180"/>
    </source>
</evidence>
<dbReference type="GO" id="GO:0006952">
    <property type="term" value="P:defense response"/>
    <property type="evidence" value="ECO:0007669"/>
    <property type="project" value="UniProtKB-KW"/>
</dbReference>
<dbReference type="PANTHER" id="PTHR33453:SF40">
    <property type="entry name" value="RRNA N-GLYCOSYLASE"/>
    <property type="match status" value="1"/>
</dbReference>
<organism evidence="2 3">
    <name type="scientific">Leersia perrieri</name>
    <dbReference type="NCBI Taxonomy" id="77586"/>
    <lineage>
        <taxon>Eukaryota</taxon>
        <taxon>Viridiplantae</taxon>
        <taxon>Streptophyta</taxon>
        <taxon>Embryophyta</taxon>
        <taxon>Tracheophyta</taxon>
        <taxon>Spermatophyta</taxon>
        <taxon>Magnoliopsida</taxon>
        <taxon>Liliopsida</taxon>
        <taxon>Poales</taxon>
        <taxon>Poaceae</taxon>
        <taxon>BOP clade</taxon>
        <taxon>Oryzoideae</taxon>
        <taxon>Oryzeae</taxon>
        <taxon>Oryzinae</taxon>
        <taxon>Leersia</taxon>
    </lineage>
</organism>
<dbReference type="GO" id="GO:0090729">
    <property type="term" value="F:toxin activity"/>
    <property type="evidence" value="ECO:0007669"/>
    <property type="project" value="UniProtKB-KW"/>
</dbReference>
<dbReference type="PANTHER" id="PTHR33453">
    <property type="match status" value="1"/>
</dbReference>
<dbReference type="EC" id="3.2.2.22" evidence="1"/>